<keyword evidence="3" id="KW-1185">Reference proteome</keyword>
<name>A0ABW0W1M5_9BACL</name>
<organism evidence="2 3">
    <name type="scientific">Paenibacillus solisilvae</name>
    <dbReference type="NCBI Taxonomy" id="2486751"/>
    <lineage>
        <taxon>Bacteria</taxon>
        <taxon>Bacillati</taxon>
        <taxon>Bacillota</taxon>
        <taxon>Bacilli</taxon>
        <taxon>Bacillales</taxon>
        <taxon>Paenibacillaceae</taxon>
        <taxon>Paenibacillus</taxon>
    </lineage>
</organism>
<protein>
    <submittedName>
        <fullName evidence="2">Uncharacterized protein</fullName>
    </submittedName>
</protein>
<dbReference type="EMBL" id="JBHSOW010000065">
    <property type="protein sequence ID" value="MFC5650984.1"/>
    <property type="molecule type" value="Genomic_DNA"/>
</dbReference>
<sequence>MATPKKTNRKPVVSSFMDQERFYEMAARQDESSSGGFAPTQNHVPNTQADAFSGSGNESFFSRIGGMDGIMNGMSNIQKMYSAFKSIQPMFNLLGSFGPALQIKSVQQTRKRQGTASSKGRKGTIKNKNKSHR</sequence>
<comment type="caution">
    <text evidence="2">The sequence shown here is derived from an EMBL/GenBank/DDBJ whole genome shotgun (WGS) entry which is preliminary data.</text>
</comment>
<gene>
    <name evidence="2" type="ORF">ACFPYJ_18085</name>
</gene>
<evidence type="ECO:0000313" key="2">
    <source>
        <dbReference type="EMBL" id="MFC5650984.1"/>
    </source>
</evidence>
<feature type="region of interest" description="Disordered" evidence="1">
    <location>
        <begin position="106"/>
        <end position="133"/>
    </location>
</feature>
<proteinExistence type="predicted"/>
<feature type="compositionally biased region" description="Basic residues" evidence="1">
    <location>
        <begin position="109"/>
        <end position="133"/>
    </location>
</feature>
<evidence type="ECO:0000256" key="1">
    <source>
        <dbReference type="SAM" id="MobiDB-lite"/>
    </source>
</evidence>
<accession>A0ABW0W1M5</accession>
<dbReference type="Proteomes" id="UP001596047">
    <property type="component" value="Unassembled WGS sequence"/>
</dbReference>
<dbReference type="RefSeq" id="WP_379189575.1">
    <property type="nucleotide sequence ID" value="NZ_JBHSOW010000065.1"/>
</dbReference>
<reference evidence="3" key="1">
    <citation type="journal article" date="2019" name="Int. J. Syst. Evol. Microbiol.">
        <title>The Global Catalogue of Microorganisms (GCM) 10K type strain sequencing project: providing services to taxonomists for standard genome sequencing and annotation.</title>
        <authorList>
            <consortium name="The Broad Institute Genomics Platform"/>
            <consortium name="The Broad Institute Genome Sequencing Center for Infectious Disease"/>
            <person name="Wu L."/>
            <person name="Ma J."/>
        </authorList>
    </citation>
    <scope>NUCLEOTIDE SEQUENCE [LARGE SCALE GENOMIC DNA]</scope>
    <source>
        <strain evidence="3">CGMCC 1.3240</strain>
    </source>
</reference>
<evidence type="ECO:0000313" key="3">
    <source>
        <dbReference type="Proteomes" id="UP001596047"/>
    </source>
</evidence>
<feature type="region of interest" description="Disordered" evidence="1">
    <location>
        <begin position="27"/>
        <end position="57"/>
    </location>
</feature>
<feature type="compositionally biased region" description="Polar residues" evidence="1">
    <location>
        <begin position="32"/>
        <end position="57"/>
    </location>
</feature>